<dbReference type="Pfam" id="PF21864">
    <property type="entry name" value="MORF_dom"/>
    <property type="match status" value="1"/>
</dbReference>
<keyword evidence="1" id="KW-0809">Transit peptide</keyword>
<dbReference type="Proteomes" id="UP000595140">
    <property type="component" value="Unassembled WGS sequence"/>
</dbReference>
<organism evidence="3 4">
    <name type="scientific">Cuscuta campestris</name>
    <dbReference type="NCBI Taxonomy" id="132261"/>
    <lineage>
        <taxon>Eukaryota</taxon>
        <taxon>Viridiplantae</taxon>
        <taxon>Streptophyta</taxon>
        <taxon>Embryophyta</taxon>
        <taxon>Tracheophyta</taxon>
        <taxon>Spermatophyta</taxon>
        <taxon>Magnoliopsida</taxon>
        <taxon>eudicotyledons</taxon>
        <taxon>Gunneridae</taxon>
        <taxon>Pentapetalae</taxon>
        <taxon>asterids</taxon>
        <taxon>lamiids</taxon>
        <taxon>Solanales</taxon>
        <taxon>Convolvulaceae</taxon>
        <taxon>Cuscuteae</taxon>
        <taxon>Cuscuta</taxon>
        <taxon>Cuscuta subgen. Grammica</taxon>
        <taxon>Cuscuta sect. Cleistogrammica</taxon>
    </lineage>
</organism>
<dbReference type="PANTHER" id="PTHR31346">
    <property type="entry name" value="MULTIPLE ORGANELLAR RNA EDITING FACTOR 2, CHLOROPLASTIC-RELATED-RELATED"/>
    <property type="match status" value="1"/>
</dbReference>
<evidence type="ECO:0000313" key="3">
    <source>
        <dbReference type="EMBL" id="VFQ98327.1"/>
    </source>
</evidence>
<reference evidence="3 4" key="1">
    <citation type="submission" date="2018-04" db="EMBL/GenBank/DDBJ databases">
        <authorList>
            <person name="Vogel A."/>
        </authorList>
    </citation>
    <scope>NUCLEOTIDE SEQUENCE [LARGE SCALE GENOMIC DNA]</scope>
</reference>
<sequence length="275" mass="31438">MVTGVVARFLFSAGKQATSTASARSVSSLPSCGNFLYLSSLLRHRPLASRIRPLYAARRGFVTSHSVNFARWTRFRPPKDPSPTMFSDLPSKESILHPGCDFEHWLVVVEKPEGNPTRDEIIDSYIKLLARVVGSEEEARMRIYSVSTRCYYTFGAFVPEEISYKLKELDGVRWVLPDAYADPEKKDYGGEPFINGQAVPYDPKYHEEWERVNARQRARGINYDSPLVGFKAAAGKDELKLSSYYVLRRWTTKEKVFDVHGISSRDKKMKLFHKI</sequence>
<gene>
    <name evidence="3" type="ORF">CCAM_LOCUS40103</name>
</gene>
<proteinExistence type="predicted"/>
<dbReference type="OrthoDB" id="1913091at2759"/>
<dbReference type="GO" id="GO:0016554">
    <property type="term" value="P:cytidine to uridine editing"/>
    <property type="evidence" value="ECO:0007669"/>
    <property type="project" value="InterPro"/>
</dbReference>
<evidence type="ECO:0000259" key="2">
    <source>
        <dbReference type="Pfam" id="PF21864"/>
    </source>
</evidence>
<dbReference type="EMBL" id="OOIL02006581">
    <property type="protein sequence ID" value="VFQ98327.1"/>
    <property type="molecule type" value="Genomic_DNA"/>
</dbReference>
<dbReference type="InterPro" id="IPR039206">
    <property type="entry name" value="MORF/ORRM1/DAG-like"/>
</dbReference>
<dbReference type="InterPro" id="IPR054059">
    <property type="entry name" value="MORF/ORRM1/DAG-like_MORF"/>
</dbReference>
<keyword evidence="4" id="KW-1185">Reference proteome</keyword>
<dbReference type="GO" id="GO:0005739">
    <property type="term" value="C:mitochondrion"/>
    <property type="evidence" value="ECO:0007669"/>
    <property type="project" value="TreeGrafter"/>
</dbReference>
<feature type="domain" description="MORF/ORRM1/DAG-like MORF" evidence="2">
    <location>
        <begin position="102"/>
        <end position="193"/>
    </location>
</feature>
<accession>A0A484NCQ2</accession>
<evidence type="ECO:0000313" key="4">
    <source>
        <dbReference type="Proteomes" id="UP000595140"/>
    </source>
</evidence>
<name>A0A484NCQ2_9ASTE</name>
<dbReference type="AlphaFoldDB" id="A0A484NCQ2"/>
<protein>
    <recommendedName>
        <fullName evidence="2">MORF/ORRM1/DAG-like MORF domain-containing protein</fullName>
    </recommendedName>
</protein>
<evidence type="ECO:0000256" key="1">
    <source>
        <dbReference type="ARBA" id="ARBA00022946"/>
    </source>
</evidence>
<dbReference type="GO" id="GO:0080156">
    <property type="term" value="P:mitochondrial mRNA modification"/>
    <property type="evidence" value="ECO:0007669"/>
    <property type="project" value="TreeGrafter"/>
</dbReference>
<dbReference type="PANTHER" id="PTHR31346:SF4">
    <property type="entry name" value="MULTIPLE ORGANELLAR RNA EDITING FACTOR 8, CHLOROPLASTIC_MITOCHONDRIAL"/>
    <property type="match status" value="1"/>
</dbReference>